<name>A0A9X1R231_9FLAO</name>
<dbReference type="InterPro" id="IPR024185">
    <property type="entry name" value="FTHF_cligase-like_sf"/>
</dbReference>
<accession>A0A9X1R231</accession>
<sequence length="206" mass="23963">MSLLKRLLNPIYKKTEAKTKSSELPEHSTYYPEQKLPVDEKFTFNFKSNGGKFLYCENWEEIKEAFDNILLENDWYEQDVFCFNEMLSEKFDGFNLNFVKNTNSTFFLTTCESLVAKNGSILLSSNQIKEKKLSEFPFSIVVFATTSQIVETISEGLRIIKNQSLKHIPSNITTIQDFDTEKEKEKDFMSYGSSTKNLYLLLLEDL</sequence>
<protein>
    <submittedName>
        <fullName evidence="2">LUD domain-containing protein</fullName>
    </submittedName>
</protein>
<comment type="caution">
    <text evidence="2">The sequence shown here is derived from an EMBL/GenBank/DDBJ whole genome shotgun (WGS) entry which is preliminary data.</text>
</comment>
<keyword evidence="3" id="KW-1185">Reference proteome</keyword>
<evidence type="ECO:0000313" key="2">
    <source>
        <dbReference type="EMBL" id="MCG2430886.1"/>
    </source>
</evidence>
<evidence type="ECO:0000259" key="1">
    <source>
        <dbReference type="Pfam" id="PF02589"/>
    </source>
</evidence>
<reference evidence="2" key="1">
    <citation type="submission" date="2021-09" db="EMBL/GenBank/DDBJ databases">
        <title>Genome of Aequorivita sp. strain F64183.</title>
        <authorList>
            <person name="Wang Y."/>
        </authorList>
    </citation>
    <scope>NUCLEOTIDE SEQUENCE</scope>
    <source>
        <strain evidence="2">F64183</strain>
    </source>
</reference>
<dbReference type="Pfam" id="PF02589">
    <property type="entry name" value="LUD_dom"/>
    <property type="match status" value="1"/>
</dbReference>
<dbReference type="SUPFAM" id="SSF100950">
    <property type="entry name" value="NagB/RpiA/CoA transferase-like"/>
    <property type="match status" value="1"/>
</dbReference>
<proteinExistence type="predicted"/>
<dbReference type="Proteomes" id="UP001139462">
    <property type="component" value="Unassembled WGS sequence"/>
</dbReference>
<gene>
    <name evidence="2" type="ORF">K8344_07120</name>
</gene>
<dbReference type="AlphaFoldDB" id="A0A9X1R231"/>
<dbReference type="Gene3D" id="3.40.50.10420">
    <property type="entry name" value="NagB/RpiA/CoA transferase-like"/>
    <property type="match status" value="1"/>
</dbReference>
<evidence type="ECO:0000313" key="3">
    <source>
        <dbReference type="Proteomes" id="UP001139462"/>
    </source>
</evidence>
<organism evidence="2 3">
    <name type="scientific">Aequorivita xiaoshiensis</name>
    <dbReference type="NCBI Taxonomy" id="2874476"/>
    <lineage>
        <taxon>Bacteria</taxon>
        <taxon>Pseudomonadati</taxon>
        <taxon>Bacteroidota</taxon>
        <taxon>Flavobacteriia</taxon>
        <taxon>Flavobacteriales</taxon>
        <taxon>Flavobacteriaceae</taxon>
        <taxon>Aequorivita</taxon>
    </lineage>
</organism>
<dbReference type="InterPro" id="IPR003741">
    <property type="entry name" value="LUD_dom"/>
</dbReference>
<dbReference type="InterPro" id="IPR037171">
    <property type="entry name" value="NagB/RpiA_transferase-like"/>
</dbReference>
<dbReference type="EMBL" id="JAIRBB010000004">
    <property type="protein sequence ID" value="MCG2430886.1"/>
    <property type="molecule type" value="Genomic_DNA"/>
</dbReference>
<feature type="domain" description="LUD" evidence="1">
    <location>
        <begin position="40"/>
        <end position="187"/>
    </location>
</feature>
<dbReference type="RefSeq" id="WP_237608048.1">
    <property type="nucleotide sequence ID" value="NZ_JAIRBB010000004.1"/>
</dbReference>